<dbReference type="InterPro" id="IPR012292">
    <property type="entry name" value="Globin/Proto"/>
</dbReference>
<sequence length="199" mass="22185">MSVHASGGSSIPGYEYGTVSQSPVTLAELDDLKASVMFGDEDAASLRRAGEILDDQVEDVLDVWYGFIAGQPHLVAHFSRPDGPPIEDYLAAVRLRFGQWIRDTCTKPYDQEWLDYQNEIALRHTPEHKNDTDHVGSTQVVPLRYLIALIGPVVTTMRPFLSRGSDSAQDVDAMMQAWLKAVVLQIALWSRPYALPGEW</sequence>
<protein>
    <submittedName>
        <fullName evidence="2">Protoglobin domain-containing protein</fullName>
    </submittedName>
</protein>
<evidence type="ECO:0000313" key="2">
    <source>
        <dbReference type="EMBL" id="UNK46331.1"/>
    </source>
</evidence>
<dbReference type="SUPFAM" id="SSF46458">
    <property type="entry name" value="Globin-like"/>
    <property type="match status" value="1"/>
</dbReference>
<dbReference type="InterPro" id="IPR009050">
    <property type="entry name" value="Globin-like_sf"/>
</dbReference>
<dbReference type="Gene3D" id="1.10.490.10">
    <property type="entry name" value="Globins"/>
    <property type="match status" value="1"/>
</dbReference>
<organism evidence="2 3">
    <name type="scientific">Arthrobacter sulfonylureivorans</name>
    <dbReference type="NCBI Taxonomy" id="2486855"/>
    <lineage>
        <taxon>Bacteria</taxon>
        <taxon>Bacillati</taxon>
        <taxon>Actinomycetota</taxon>
        <taxon>Actinomycetes</taxon>
        <taxon>Micrococcales</taxon>
        <taxon>Micrococcaceae</taxon>
        <taxon>Arthrobacter</taxon>
    </lineage>
</organism>
<gene>
    <name evidence="2" type="ORF">MNQ99_02885</name>
</gene>
<dbReference type="CDD" id="cd12124">
    <property type="entry name" value="Pgbs"/>
    <property type="match status" value="1"/>
</dbReference>
<reference evidence="2 3" key="1">
    <citation type="submission" date="2022-03" db="EMBL/GenBank/DDBJ databases">
        <title>Isotopic signatures of nitrous oxide derived from detoxification processes.</title>
        <authorList>
            <person name="Behrendt U."/>
            <person name="Buchen C."/>
            <person name="Well R."/>
            <person name="Ulrich A."/>
            <person name="Rohe L."/>
            <person name="Kolb S."/>
            <person name="Schloter M."/>
            <person name="Horn M.A."/>
            <person name="Augustin J."/>
        </authorList>
    </citation>
    <scope>NUCLEOTIDE SEQUENCE [LARGE SCALE GENOMIC DNA]</scope>
    <source>
        <strain evidence="2 3">S4-C24</strain>
    </source>
</reference>
<dbReference type="Proteomes" id="UP000829069">
    <property type="component" value="Chromosome"/>
</dbReference>
<evidence type="ECO:0000259" key="1">
    <source>
        <dbReference type="Pfam" id="PF11563"/>
    </source>
</evidence>
<dbReference type="InterPro" id="IPR044398">
    <property type="entry name" value="Globin-sensor_dom"/>
</dbReference>
<feature type="domain" description="Globin-sensor" evidence="1">
    <location>
        <begin position="27"/>
        <end position="195"/>
    </location>
</feature>
<dbReference type="InterPro" id="IPR012102">
    <property type="entry name" value="Protoglobin"/>
</dbReference>
<keyword evidence="3" id="KW-1185">Reference proteome</keyword>
<name>A0ABY3WA29_9MICC</name>
<dbReference type="Pfam" id="PF11563">
    <property type="entry name" value="Protoglobin"/>
    <property type="match status" value="1"/>
</dbReference>
<dbReference type="RefSeq" id="WP_241914375.1">
    <property type="nucleotide sequence ID" value="NZ_CP093326.1"/>
</dbReference>
<dbReference type="EMBL" id="CP093326">
    <property type="protein sequence ID" value="UNK46331.1"/>
    <property type="molecule type" value="Genomic_DNA"/>
</dbReference>
<accession>A0ABY3WA29</accession>
<evidence type="ECO:0000313" key="3">
    <source>
        <dbReference type="Proteomes" id="UP000829069"/>
    </source>
</evidence>
<proteinExistence type="predicted"/>